<protein>
    <submittedName>
        <fullName evidence="3">Uncharacterized protein YndB with AHSA1/START domain</fullName>
    </submittedName>
</protein>
<name>A0ABY2FKF0_9ACTN</name>
<evidence type="ECO:0000313" key="4">
    <source>
        <dbReference type="Proteomes" id="UP000295060"/>
    </source>
</evidence>
<proteinExistence type="inferred from homology"/>
<comment type="similarity">
    <text evidence="1">Belongs to the AHA1 family.</text>
</comment>
<organism evidence="3 4">
    <name type="scientific">Kribbella pratensis</name>
    <dbReference type="NCBI Taxonomy" id="2512112"/>
    <lineage>
        <taxon>Bacteria</taxon>
        <taxon>Bacillati</taxon>
        <taxon>Actinomycetota</taxon>
        <taxon>Actinomycetes</taxon>
        <taxon>Propionibacteriales</taxon>
        <taxon>Kribbellaceae</taxon>
        <taxon>Kribbella</taxon>
    </lineage>
</organism>
<dbReference type="Pfam" id="PF08327">
    <property type="entry name" value="AHSA1"/>
    <property type="match status" value="1"/>
</dbReference>
<dbReference type="EMBL" id="SODU01000001">
    <property type="protein sequence ID" value="TDW93600.1"/>
    <property type="molecule type" value="Genomic_DNA"/>
</dbReference>
<comment type="caution">
    <text evidence="3">The sequence shown here is derived from an EMBL/GenBank/DDBJ whole genome shotgun (WGS) entry which is preliminary data.</text>
</comment>
<dbReference type="InterPro" id="IPR023393">
    <property type="entry name" value="START-like_dom_sf"/>
</dbReference>
<dbReference type="SUPFAM" id="SSF55961">
    <property type="entry name" value="Bet v1-like"/>
    <property type="match status" value="1"/>
</dbReference>
<feature type="domain" description="Activator of Hsp90 ATPase homologue 1/2-like C-terminal" evidence="2">
    <location>
        <begin position="14"/>
        <end position="138"/>
    </location>
</feature>
<evidence type="ECO:0000256" key="1">
    <source>
        <dbReference type="ARBA" id="ARBA00006817"/>
    </source>
</evidence>
<gene>
    <name evidence="3" type="ORF">EV137_0891</name>
</gene>
<reference evidence="3 4" key="1">
    <citation type="submission" date="2019-03" db="EMBL/GenBank/DDBJ databases">
        <title>Genomic Encyclopedia of Type Strains, Phase III (KMG-III): the genomes of soil and plant-associated and newly described type strains.</title>
        <authorList>
            <person name="Whitman W."/>
        </authorList>
    </citation>
    <scope>NUCLEOTIDE SEQUENCE [LARGE SCALE GENOMIC DNA]</scope>
    <source>
        <strain evidence="3 4">VKMAc-2574</strain>
    </source>
</reference>
<accession>A0ABY2FKF0</accession>
<dbReference type="InterPro" id="IPR013538">
    <property type="entry name" value="ASHA1/2-like_C"/>
</dbReference>
<dbReference type="Gene3D" id="3.30.530.20">
    <property type="match status" value="1"/>
</dbReference>
<keyword evidence="4" id="KW-1185">Reference proteome</keyword>
<evidence type="ECO:0000313" key="3">
    <source>
        <dbReference type="EMBL" id="TDW93600.1"/>
    </source>
</evidence>
<dbReference type="CDD" id="cd07814">
    <property type="entry name" value="SRPBCC_CalC_Aha1-like"/>
    <property type="match status" value="1"/>
</dbReference>
<evidence type="ECO:0000259" key="2">
    <source>
        <dbReference type="Pfam" id="PF08327"/>
    </source>
</evidence>
<dbReference type="Proteomes" id="UP000295060">
    <property type="component" value="Unassembled WGS sequence"/>
</dbReference>
<sequence>MEVPAMFTLQQIVDAPPTDVVRAFTEPEPFAAWFVAEGFRTPSDRVTIDVRPGGLISAVFVAADGTEVPFMLRFGELDLPHHLVLHFDQPAEDITVDLTALADGRTRLDYRSVGLSDEQQATIEPGVATMLGHLAAYFSQ</sequence>